<protein>
    <submittedName>
        <fullName evidence="1">Uncharacterized protein</fullName>
    </submittedName>
</protein>
<dbReference type="EMBL" id="JAUEPT010000037">
    <property type="protein sequence ID" value="KAK0439618.1"/>
    <property type="molecule type" value="Genomic_DNA"/>
</dbReference>
<sequence>MLSSESTSSCTNNDESSLTVWRFHESFNYLGQCPDSPRRRGLCYKNPSRTIDFALGLSGQRVKTYKGAVNSLRRNSEGVKTRLLLLPEDKQEAYSRLRKITRITARCGDWFRDLVSQRADGLVSVQDEREAAIYQKLLALGYGPGIEKQNSWRDDRFHGDLRAKRLSRKRKQLVYSRKVTVVNVLWAYKNSPAGLPDATIFSSFPDFYDFTPVMKSILELPSEVVADTANFDSRGVKRTGALAGMKRTSSLSRDSGKPSLGTVYVQRKQGIETPFDSIIGAEYAMPTGMSPYTDGAS</sequence>
<dbReference type="AlphaFoldDB" id="A0AA39JFH8"/>
<reference evidence="1" key="1">
    <citation type="submission" date="2023-06" db="EMBL/GenBank/DDBJ databases">
        <authorList>
            <consortium name="Lawrence Berkeley National Laboratory"/>
            <person name="Ahrendt S."/>
            <person name="Sahu N."/>
            <person name="Indic B."/>
            <person name="Wong-Bajracharya J."/>
            <person name="Merenyi Z."/>
            <person name="Ke H.-M."/>
            <person name="Monk M."/>
            <person name="Kocsube S."/>
            <person name="Drula E."/>
            <person name="Lipzen A."/>
            <person name="Balint B."/>
            <person name="Henrissat B."/>
            <person name="Andreopoulos B."/>
            <person name="Martin F.M."/>
            <person name="Harder C.B."/>
            <person name="Rigling D."/>
            <person name="Ford K.L."/>
            <person name="Foster G.D."/>
            <person name="Pangilinan J."/>
            <person name="Papanicolaou A."/>
            <person name="Barry K."/>
            <person name="LaButti K."/>
            <person name="Viragh M."/>
            <person name="Koriabine M."/>
            <person name="Yan M."/>
            <person name="Riley R."/>
            <person name="Champramary S."/>
            <person name="Plett K.L."/>
            <person name="Tsai I.J."/>
            <person name="Slot J."/>
            <person name="Sipos G."/>
            <person name="Plett J."/>
            <person name="Nagy L.G."/>
            <person name="Grigoriev I.V."/>
        </authorList>
    </citation>
    <scope>NUCLEOTIDE SEQUENCE</scope>
    <source>
        <strain evidence="1">FPL87.14</strain>
    </source>
</reference>
<gene>
    <name evidence="1" type="ORF">EV421DRAFT_2020771</name>
</gene>
<organism evidence="1 2">
    <name type="scientific">Armillaria borealis</name>
    <dbReference type="NCBI Taxonomy" id="47425"/>
    <lineage>
        <taxon>Eukaryota</taxon>
        <taxon>Fungi</taxon>
        <taxon>Dikarya</taxon>
        <taxon>Basidiomycota</taxon>
        <taxon>Agaricomycotina</taxon>
        <taxon>Agaricomycetes</taxon>
        <taxon>Agaricomycetidae</taxon>
        <taxon>Agaricales</taxon>
        <taxon>Marasmiineae</taxon>
        <taxon>Physalacriaceae</taxon>
        <taxon>Armillaria</taxon>
    </lineage>
</organism>
<name>A0AA39JFH8_9AGAR</name>
<evidence type="ECO:0000313" key="2">
    <source>
        <dbReference type="Proteomes" id="UP001175226"/>
    </source>
</evidence>
<proteinExistence type="predicted"/>
<accession>A0AA39JFH8</accession>
<comment type="caution">
    <text evidence="1">The sequence shown here is derived from an EMBL/GenBank/DDBJ whole genome shotgun (WGS) entry which is preliminary data.</text>
</comment>
<dbReference type="Proteomes" id="UP001175226">
    <property type="component" value="Unassembled WGS sequence"/>
</dbReference>
<keyword evidence="2" id="KW-1185">Reference proteome</keyword>
<evidence type="ECO:0000313" key="1">
    <source>
        <dbReference type="EMBL" id="KAK0439618.1"/>
    </source>
</evidence>